<keyword evidence="4 8" id="KW-1133">Transmembrane helix</keyword>
<keyword evidence="3 8" id="KW-0812">Transmembrane</keyword>
<feature type="transmembrane region" description="Helical" evidence="8">
    <location>
        <begin position="261"/>
        <end position="286"/>
    </location>
</feature>
<evidence type="ECO:0000256" key="7">
    <source>
        <dbReference type="ARBA" id="ARBA00023180"/>
    </source>
</evidence>
<dbReference type="PANTHER" id="PTHR42643:SF30">
    <property type="entry name" value="IONOTROPIC RECEPTOR 40A-RELATED"/>
    <property type="match status" value="1"/>
</dbReference>
<keyword evidence="6" id="KW-0675">Receptor</keyword>
<evidence type="ECO:0000256" key="8">
    <source>
        <dbReference type="SAM" id="Phobius"/>
    </source>
</evidence>
<evidence type="ECO:0000313" key="9">
    <source>
        <dbReference type="EMBL" id="KAK6627795.1"/>
    </source>
</evidence>
<evidence type="ECO:0000256" key="3">
    <source>
        <dbReference type="ARBA" id="ARBA00022692"/>
    </source>
</evidence>
<evidence type="ECO:0000313" key="10">
    <source>
        <dbReference type="Proteomes" id="UP001359485"/>
    </source>
</evidence>
<evidence type="ECO:0000256" key="2">
    <source>
        <dbReference type="ARBA" id="ARBA00022475"/>
    </source>
</evidence>
<feature type="transmembrane region" description="Helical" evidence="8">
    <location>
        <begin position="198"/>
        <end position="217"/>
    </location>
</feature>
<dbReference type="InterPro" id="IPR052192">
    <property type="entry name" value="Insect_Ionotropic_Sensory_Rcpt"/>
</dbReference>
<comment type="subcellular location">
    <subcellularLocation>
        <location evidence="1">Cell membrane</location>
        <topology evidence="1">Multi-pass membrane protein</topology>
    </subcellularLocation>
</comment>
<organism evidence="9 10">
    <name type="scientific">Polyplax serrata</name>
    <name type="common">Common mouse louse</name>
    <dbReference type="NCBI Taxonomy" id="468196"/>
    <lineage>
        <taxon>Eukaryota</taxon>
        <taxon>Metazoa</taxon>
        <taxon>Ecdysozoa</taxon>
        <taxon>Arthropoda</taxon>
        <taxon>Hexapoda</taxon>
        <taxon>Insecta</taxon>
        <taxon>Pterygota</taxon>
        <taxon>Neoptera</taxon>
        <taxon>Paraneoptera</taxon>
        <taxon>Psocodea</taxon>
        <taxon>Troctomorpha</taxon>
        <taxon>Phthiraptera</taxon>
        <taxon>Anoplura</taxon>
        <taxon>Polyplacidae</taxon>
        <taxon>Polyplax</taxon>
    </lineage>
</organism>
<comment type="caution">
    <text evidence="9">The sequence shown here is derived from an EMBL/GenBank/DDBJ whole genome shotgun (WGS) entry which is preliminary data.</text>
</comment>
<feature type="transmembrane region" description="Helical" evidence="8">
    <location>
        <begin position="396"/>
        <end position="421"/>
    </location>
</feature>
<keyword evidence="5 8" id="KW-0472">Membrane</keyword>
<keyword evidence="2" id="KW-1003">Cell membrane</keyword>
<evidence type="ECO:0000256" key="5">
    <source>
        <dbReference type="ARBA" id="ARBA00023136"/>
    </source>
</evidence>
<dbReference type="Gene3D" id="1.10.287.70">
    <property type="match status" value="1"/>
</dbReference>
<accession>A0ABR1AV23</accession>
<evidence type="ECO:0008006" key="11">
    <source>
        <dbReference type="Google" id="ProtNLM"/>
    </source>
</evidence>
<proteinExistence type="predicted"/>
<protein>
    <recommendedName>
        <fullName evidence="11">Ionotropic glutamate receptor C-terminal domain-containing protein</fullName>
    </recommendedName>
</protein>
<evidence type="ECO:0000256" key="4">
    <source>
        <dbReference type="ARBA" id="ARBA00022989"/>
    </source>
</evidence>
<name>A0ABR1AV23_POLSC</name>
<evidence type="ECO:0000256" key="6">
    <source>
        <dbReference type="ARBA" id="ARBA00023170"/>
    </source>
</evidence>
<reference evidence="9 10" key="1">
    <citation type="submission" date="2023-09" db="EMBL/GenBank/DDBJ databases">
        <title>Genomes of two closely related lineages of the louse Polyplax serrata with different host specificities.</title>
        <authorList>
            <person name="Martinu J."/>
            <person name="Tarabai H."/>
            <person name="Stefka J."/>
            <person name="Hypsa V."/>
        </authorList>
    </citation>
    <scope>NUCLEOTIDE SEQUENCE [LARGE SCALE GENOMIC DNA]</scope>
    <source>
        <strain evidence="9">98ZLc_SE</strain>
    </source>
</reference>
<dbReference type="EMBL" id="JAWJWF010000045">
    <property type="protein sequence ID" value="KAK6627795.1"/>
    <property type="molecule type" value="Genomic_DNA"/>
</dbReference>
<gene>
    <name evidence="9" type="ORF">RUM44_010274</name>
</gene>
<dbReference type="PANTHER" id="PTHR42643">
    <property type="entry name" value="IONOTROPIC RECEPTOR 20A-RELATED"/>
    <property type="match status" value="1"/>
</dbReference>
<dbReference type="Proteomes" id="UP001359485">
    <property type="component" value="Unassembled WGS sequence"/>
</dbReference>
<sequence>MREIFRSIILFTVVGVSPTSEHIVKEILEHQISLWCDSRPFAFLYTRGRYVDCMERNRTERKELHEQTLRGVTLKVGILETDHDRDFDCGVTREDGKVTPNEDYTNHILKLLQEVLHFEIVYIPFSSWLRNTNSNGAALMRLLQSNATDLTACHWSISDMVLQSADHLRSTLRTTEAFIFVPNNLPLAQDVFLRTFSFKLWIFFFFTICILIISFKFSTYMHSKVRPDHEPWQWDEAILWAVATVAQQSCRHPRGSSCRTMFLIGYTISYLLYTGFAAGITSLLALSGHRNRLSFDDVTSLRLKLLFHRDEYYFDFLENGFKATSTKSNYLIRSEFDDLSGIFQKISQGRSVGYGGLLKFYETGLLDMGEKRFLKTHEHTKLQKTNPWQSADLGNVFSAIIFLIVGWILSVFVLILEIIFWKRGQRNSKKKILL</sequence>
<evidence type="ECO:0000256" key="1">
    <source>
        <dbReference type="ARBA" id="ARBA00004651"/>
    </source>
</evidence>
<keyword evidence="10" id="KW-1185">Reference proteome</keyword>
<keyword evidence="7" id="KW-0325">Glycoprotein</keyword>